<proteinExistence type="predicted"/>
<evidence type="ECO:0000256" key="1">
    <source>
        <dbReference type="SAM" id="MobiDB-lite"/>
    </source>
</evidence>
<protein>
    <submittedName>
        <fullName evidence="2">Uncharacterized protein</fullName>
    </submittedName>
</protein>
<feature type="region of interest" description="Disordered" evidence="1">
    <location>
        <begin position="81"/>
        <end position="109"/>
    </location>
</feature>
<organism evidence="2 3">
    <name type="scientific">Streptacidiphilus cavernicola</name>
    <dbReference type="NCBI Taxonomy" id="3342716"/>
    <lineage>
        <taxon>Bacteria</taxon>
        <taxon>Bacillati</taxon>
        <taxon>Actinomycetota</taxon>
        <taxon>Actinomycetes</taxon>
        <taxon>Kitasatosporales</taxon>
        <taxon>Streptomycetaceae</taxon>
        <taxon>Streptacidiphilus</taxon>
    </lineage>
</organism>
<dbReference type="EMBL" id="JBHFAB010000001">
    <property type="protein sequence ID" value="MFC1415128.1"/>
    <property type="molecule type" value="Genomic_DNA"/>
</dbReference>
<sequence length="134" mass="14093">MSDPSALLHAADRLADRFRSMPQRRLAELAPEGLLLARRLARRAQLLEGGPARPELPDAGIFSVGDQIAVTGHDLAAALAAAHRPKDGGPEDAGPEDGSSEEDGDGAAAERLLAESLAELDACYRLATTRSARM</sequence>
<dbReference type="RefSeq" id="WP_380530306.1">
    <property type="nucleotide sequence ID" value="NZ_JBHFAB010000001.1"/>
</dbReference>
<name>A0ABV6VN63_9ACTN</name>
<feature type="compositionally biased region" description="Acidic residues" evidence="1">
    <location>
        <begin position="93"/>
        <end position="105"/>
    </location>
</feature>
<evidence type="ECO:0000313" key="3">
    <source>
        <dbReference type="Proteomes" id="UP001592531"/>
    </source>
</evidence>
<reference evidence="2 3" key="1">
    <citation type="submission" date="2024-09" db="EMBL/GenBank/DDBJ databases">
        <authorList>
            <person name="Lee S.D."/>
        </authorList>
    </citation>
    <scope>NUCLEOTIDE SEQUENCE [LARGE SCALE GENOMIC DNA]</scope>
    <source>
        <strain evidence="2 3">N8-3</strain>
    </source>
</reference>
<accession>A0ABV6VN63</accession>
<comment type="caution">
    <text evidence="2">The sequence shown here is derived from an EMBL/GenBank/DDBJ whole genome shotgun (WGS) entry which is preliminary data.</text>
</comment>
<dbReference type="Proteomes" id="UP001592531">
    <property type="component" value="Unassembled WGS sequence"/>
</dbReference>
<gene>
    <name evidence="2" type="ORF">ACEZDE_00480</name>
</gene>
<keyword evidence="3" id="KW-1185">Reference proteome</keyword>
<evidence type="ECO:0000313" key="2">
    <source>
        <dbReference type="EMBL" id="MFC1415128.1"/>
    </source>
</evidence>